<keyword evidence="2" id="KW-0920">Virion tegument</keyword>
<sequence>MADGSSRRRRTHSIPKGDGDETSAALANALNDGVCAWRTLRCDSRLTVMTAIAALSPQLAPYAPPNEGGRLKWMEVIMYLTRPRAMNLTRNSFHVVFLLNRTSVYAVVAQLRVESTRGSGSPDVVLFSSIEALPRPPGVPDAAAETFPLQPAVDPDVDSLAERVCAPRDPNDCVAVSVGAWWSLRDGRLYYLRMEASLMALCPAGWRDRSLGAILSRLMDHERGCSECRPRDGDHVDACNAVWAPGSMGSNCLCRGPCMWRKALQRDVSVDGDVSVCQLLFMDAVDSVRIADHENAPKISGCLGDVISAGGASSRVPVNSSGWHLAALPEMWSRAMIMGCSRLSWIRGTLRY</sequence>
<organism evidence="7">
    <name type="scientific">Anatid alphaherpesvirus 2</name>
    <dbReference type="NCBI Taxonomy" id="3080522"/>
    <lineage>
        <taxon>Viruses</taxon>
        <taxon>Duplodnaviria</taxon>
        <taxon>Heunggongvirae</taxon>
        <taxon>Peploviricota</taxon>
        <taxon>Herviviricetes</taxon>
        <taxon>Herpesvirales</taxon>
        <taxon>Orthoherpesviridae</taxon>
        <taxon>Alphaherpesvirinae</taxon>
    </lineage>
</organism>
<dbReference type="Pfam" id="PF03044">
    <property type="entry name" value="Herpes_UL16"/>
    <property type="match status" value="1"/>
</dbReference>
<reference evidence="7" key="1">
    <citation type="submission" date="2024-06" db="EMBL/GenBank/DDBJ databases">
        <title>Multidecadal high mortality disease events in Australian domestic geese associated with an alphaherpesvirus, designated Anatid alphaherpesvirus 2.</title>
        <authorList>
            <person name="Kelly-Bosma M."/>
            <person name="Neave M.J."/>
        </authorList>
    </citation>
    <scope>NUCLEOTIDE SEQUENCE</scope>
    <source>
        <strain evidence="7">ACDP 22-00165</strain>
    </source>
</reference>
<dbReference type="EMBL" id="OR540300">
    <property type="protein sequence ID" value="WOL23293.1"/>
    <property type="molecule type" value="Genomic_DNA"/>
</dbReference>
<evidence type="ECO:0000256" key="2">
    <source>
        <dbReference type="ARBA" id="ARBA00022580"/>
    </source>
</evidence>
<keyword evidence="5" id="KW-1035">Host cytoplasm</keyword>
<evidence type="ECO:0000256" key="4">
    <source>
        <dbReference type="ARBA" id="ARBA00022921"/>
    </source>
</evidence>
<dbReference type="InterPro" id="IPR004286">
    <property type="entry name" value="Herpes_UL16/UL94"/>
</dbReference>
<keyword evidence="4" id="KW-0426">Late protein</keyword>
<evidence type="ECO:0000256" key="3">
    <source>
        <dbReference type="ARBA" id="ARBA00022844"/>
    </source>
</evidence>
<evidence type="ECO:0000256" key="5">
    <source>
        <dbReference type="ARBA" id="ARBA00023200"/>
    </source>
</evidence>
<proteinExistence type="predicted"/>
<name>A0AAU0K7X3_9ALPH</name>
<dbReference type="GO" id="GO:0044423">
    <property type="term" value="C:virion component"/>
    <property type="evidence" value="ECO:0007669"/>
    <property type="project" value="UniProtKB-KW"/>
</dbReference>
<protein>
    <submittedName>
        <fullName evidence="7">UL16/UL94 family protein</fullName>
    </submittedName>
</protein>
<keyword evidence="3" id="KW-0946">Virion</keyword>
<evidence type="ECO:0000256" key="1">
    <source>
        <dbReference type="ARBA" id="ARBA00022562"/>
    </source>
</evidence>
<accession>A0AAU0K7X3</accession>
<feature type="region of interest" description="Disordered" evidence="6">
    <location>
        <begin position="1"/>
        <end position="22"/>
    </location>
</feature>
<keyword evidence="1" id="KW-1048">Host nucleus</keyword>
<evidence type="ECO:0000313" key="7">
    <source>
        <dbReference type="EMBL" id="WOL23293.1"/>
    </source>
</evidence>
<evidence type="ECO:0000256" key="6">
    <source>
        <dbReference type="SAM" id="MobiDB-lite"/>
    </source>
</evidence>